<gene>
    <name evidence="3" type="ORF">SAMN04487818_109365</name>
</gene>
<dbReference type="STRING" id="155974.SAMN04487818_109365"/>
<name>A0A1H9W642_9PSEU</name>
<dbReference type="SUPFAM" id="SSF54637">
    <property type="entry name" value="Thioesterase/thiol ester dehydrase-isomerase"/>
    <property type="match status" value="2"/>
</dbReference>
<proteinExistence type="inferred from homology"/>
<dbReference type="InterPro" id="IPR029069">
    <property type="entry name" value="HotDog_dom_sf"/>
</dbReference>
<dbReference type="InterPro" id="IPR003965">
    <property type="entry name" value="Fatty_acid_synthase"/>
</dbReference>
<evidence type="ECO:0000259" key="2">
    <source>
        <dbReference type="Pfam" id="PF01575"/>
    </source>
</evidence>
<dbReference type="GO" id="GO:0005835">
    <property type="term" value="C:fatty acid synthase complex"/>
    <property type="evidence" value="ECO:0007669"/>
    <property type="project" value="InterPro"/>
</dbReference>
<keyword evidence="4" id="KW-1185">Reference proteome</keyword>
<evidence type="ECO:0000313" key="3">
    <source>
        <dbReference type="EMBL" id="SES28933.1"/>
    </source>
</evidence>
<dbReference type="Pfam" id="PF01575">
    <property type="entry name" value="MaoC_dehydratas"/>
    <property type="match status" value="1"/>
</dbReference>
<protein>
    <submittedName>
        <fullName evidence="3">MaoC like domain-containing protein</fullName>
    </submittedName>
</protein>
<dbReference type="GO" id="GO:0006633">
    <property type="term" value="P:fatty acid biosynthetic process"/>
    <property type="evidence" value="ECO:0007669"/>
    <property type="project" value="InterPro"/>
</dbReference>
<dbReference type="PANTHER" id="PTHR43841:SF1">
    <property type="entry name" value="3-HYDROXYACYL-THIOESTER DEHYDRATASE X"/>
    <property type="match status" value="1"/>
</dbReference>
<accession>A0A1H9W642</accession>
<dbReference type="RefSeq" id="WP_092782119.1">
    <property type="nucleotide sequence ID" value="NZ_FOGI01000009.1"/>
</dbReference>
<dbReference type="Gene3D" id="3.10.129.10">
    <property type="entry name" value="Hotdog Thioesterase"/>
    <property type="match status" value="1"/>
</dbReference>
<organism evidence="3 4">
    <name type="scientific">Actinokineospora terrae</name>
    <dbReference type="NCBI Taxonomy" id="155974"/>
    <lineage>
        <taxon>Bacteria</taxon>
        <taxon>Bacillati</taxon>
        <taxon>Actinomycetota</taxon>
        <taxon>Actinomycetes</taxon>
        <taxon>Pseudonocardiales</taxon>
        <taxon>Pseudonocardiaceae</taxon>
        <taxon>Actinokineospora</taxon>
    </lineage>
</organism>
<dbReference type="AlphaFoldDB" id="A0A1H9W642"/>
<reference evidence="4" key="1">
    <citation type="submission" date="2016-10" db="EMBL/GenBank/DDBJ databases">
        <authorList>
            <person name="Varghese N."/>
            <person name="Submissions S."/>
        </authorList>
    </citation>
    <scope>NUCLEOTIDE SEQUENCE [LARGE SCALE GENOMIC DNA]</scope>
    <source>
        <strain evidence="4">DSM 44260</strain>
    </source>
</reference>
<sequence>MSPGLGGLYLKALTGFTKRGGELPTRVYERVGVGVDAEHLASYNQVCGFRLSDELPATYLHVVAFPLQVKLMTDADFPFPLIGTVHVANRIVQHRPVGVGERVDLRVHGENLRPHPKGTQFDMISAASVDGAVVWRGTSTYLRRGPGSGGSVPDPVPMPTSRWHVPGDIGRRYAAVSGDRNPIHLHPLAARVFGFRRAIAHGMWSKARCLAAFEGRLGGGFEVDVRFKLPVLLPGVVGFYADQGTGRFGLTDVGGTRPYLSGVVGSL</sequence>
<dbReference type="PANTHER" id="PTHR43841">
    <property type="entry name" value="3-HYDROXYACYL-THIOESTER DEHYDRATASE HTDX-RELATED"/>
    <property type="match status" value="1"/>
</dbReference>
<evidence type="ECO:0000313" key="4">
    <source>
        <dbReference type="Proteomes" id="UP000199051"/>
    </source>
</evidence>
<dbReference type="GO" id="GO:0004312">
    <property type="term" value="F:fatty acid synthase activity"/>
    <property type="evidence" value="ECO:0007669"/>
    <property type="project" value="InterPro"/>
</dbReference>
<dbReference type="EMBL" id="FOGI01000009">
    <property type="protein sequence ID" value="SES28933.1"/>
    <property type="molecule type" value="Genomic_DNA"/>
</dbReference>
<comment type="similarity">
    <text evidence="1">Belongs to the enoyl-CoA hydratase/isomerase family.</text>
</comment>
<dbReference type="PRINTS" id="PR01483">
    <property type="entry name" value="FASYNTHASE"/>
</dbReference>
<evidence type="ECO:0000256" key="1">
    <source>
        <dbReference type="ARBA" id="ARBA00005254"/>
    </source>
</evidence>
<dbReference type="Proteomes" id="UP000199051">
    <property type="component" value="Unassembled WGS sequence"/>
</dbReference>
<feature type="domain" description="MaoC-like" evidence="2">
    <location>
        <begin position="171"/>
        <end position="238"/>
    </location>
</feature>
<dbReference type="InterPro" id="IPR002539">
    <property type="entry name" value="MaoC-like_dom"/>
</dbReference>